<evidence type="ECO:0000313" key="1">
    <source>
        <dbReference type="EMBL" id="QDT57873.1"/>
    </source>
</evidence>
<dbReference type="Proteomes" id="UP000315003">
    <property type="component" value="Chromosome"/>
</dbReference>
<gene>
    <name evidence="1" type="ORF">SV7mr_03580</name>
</gene>
<name>A0A517SP27_9BACT</name>
<dbReference type="AlphaFoldDB" id="A0A517SP27"/>
<evidence type="ECO:0008006" key="3">
    <source>
        <dbReference type="Google" id="ProtNLM"/>
    </source>
</evidence>
<reference evidence="1 2" key="1">
    <citation type="submission" date="2019-02" db="EMBL/GenBank/DDBJ databases">
        <title>Deep-cultivation of Planctomycetes and their phenomic and genomic characterization uncovers novel biology.</title>
        <authorList>
            <person name="Wiegand S."/>
            <person name="Jogler M."/>
            <person name="Boedeker C."/>
            <person name="Pinto D."/>
            <person name="Vollmers J."/>
            <person name="Rivas-Marin E."/>
            <person name="Kohn T."/>
            <person name="Peeters S.H."/>
            <person name="Heuer A."/>
            <person name="Rast P."/>
            <person name="Oberbeckmann S."/>
            <person name="Bunk B."/>
            <person name="Jeske O."/>
            <person name="Meyerdierks A."/>
            <person name="Storesund J.E."/>
            <person name="Kallscheuer N."/>
            <person name="Luecker S."/>
            <person name="Lage O.M."/>
            <person name="Pohl T."/>
            <person name="Merkel B.J."/>
            <person name="Hornburger P."/>
            <person name="Mueller R.-W."/>
            <person name="Bruemmer F."/>
            <person name="Labrenz M."/>
            <person name="Spormann A.M."/>
            <person name="Op den Camp H."/>
            <person name="Overmann J."/>
            <person name="Amann R."/>
            <person name="Jetten M.S.M."/>
            <person name="Mascher T."/>
            <person name="Medema M.H."/>
            <person name="Devos D.P."/>
            <person name="Kaster A.-K."/>
            <person name="Ovreas L."/>
            <person name="Rohde M."/>
            <person name="Galperin M.Y."/>
            <person name="Jogler C."/>
        </authorList>
    </citation>
    <scope>NUCLEOTIDE SEQUENCE [LARGE SCALE GENOMIC DNA]</scope>
    <source>
        <strain evidence="1 2">SV_7m_r</strain>
    </source>
</reference>
<dbReference type="SUPFAM" id="SSF64182">
    <property type="entry name" value="DHH phosphoesterases"/>
    <property type="match status" value="1"/>
</dbReference>
<dbReference type="EMBL" id="CP036272">
    <property type="protein sequence ID" value="QDT57873.1"/>
    <property type="molecule type" value="Genomic_DNA"/>
</dbReference>
<sequence length="318" mass="34687">MQQFDVFNGDADGICALHQMRLANPCESTLITGVKRDIALVKRVPASSGDHVLVLDVSLDKNRDAVVDLLGNGVQVMYFDHHFAGEIPASDALDVHIDTAGDVCTGWLVNQHLGGAYLGWAVTALFGDNLHQAAHQAAAPLDLNQDQLQQLETLGTLLNYNGYGATLQDLYFAPDDLYRRVQPYADPFEFIKTDDTFATLQQGYDSDMSRAASIEPAFVDESCAVFRFPNEAFSRRVSGVYSNQLARQNPSRAHALVSELDSGEFLVSVRAPLETKQGADELCRQFPTGGGRQAAAGINQLPADQFDAFVAAMRKQFA</sequence>
<protein>
    <recommendedName>
        <fullName evidence="3">DHHA1 domain protein</fullName>
    </recommendedName>
</protein>
<evidence type="ECO:0000313" key="2">
    <source>
        <dbReference type="Proteomes" id="UP000315003"/>
    </source>
</evidence>
<dbReference type="OrthoDB" id="5429547at2"/>
<proteinExistence type="predicted"/>
<dbReference type="RefSeq" id="WP_145268633.1">
    <property type="nucleotide sequence ID" value="NZ_CP036272.1"/>
</dbReference>
<organism evidence="1 2">
    <name type="scientific">Stieleria bergensis</name>
    <dbReference type="NCBI Taxonomy" id="2528025"/>
    <lineage>
        <taxon>Bacteria</taxon>
        <taxon>Pseudomonadati</taxon>
        <taxon>Planctomycetota</taxon>
        <taxon>Planctomycetia</taxon>
        <taxon>Pirellulales</taxon>
        <taxon>Pirellulaceae</taxon>
        <taxon>Stieleria</taxon>
    </lineage>
</organism>
<keyword evidence="2" id="KW-1185">Reference proteome</keyword>
<accession>A0A517SP27</accession>
<dbReference type="InterPro" id="IPR038763">
    <property type="entry name" value="DHH_sf"/>
</dbReference>